<dbReference type="EMBL" id="JAGQDC010000009">
    <property type="protein sequence ID" value="MCL1029822.1"/>
    <property type="molecule type" value="Genomic_DNA"/>
</dbReference>
<feature type="domain" description="PapC N-terminal" evidence="10">
    <location>
        <begin position="26"/>
        <end position="173"/>
    </location>
</feature>
<dbReference type="InterPro" id="IPR042186">
    <property type="entry name" value="FimD_plug_dom"/>
</dbReference>
<comment type="similarity">
    <text evidence="2">Belongs to the fimbrial export usher family.</text>
</comment>
<comment type="caution">
    <text evidence="11">The sequence shown here is derived from an EMBL/GenBank/DDBJ whole genome shotgun (WGS) entry which is preliminary data.</text>
</comment>
<accession>A0ABT0KD51</accession>
<dbReference type="InterPro" id="IPR043142">
    <property type="entry name" value="PapC-like_C_sf"/>
</dbReference>
<gene>
    <name evidence="11" type="ORF">KAJ71_12440</name>
</gene>
<keyword evidence="12" id="KW-1185">Reference proteome</keyword>
<dbReference type="SUPFAM" id="SSF141729">
    <property type="entry name" value="FimD N-terminal domain-like"/>
    <property type="match status" value="1"/>
</dbReference>
<dbReference type="PANTHER" id="PTHR30451:SF10">
    <property type="entry name" value="OUTER MEMBRANE USHER PROTEIN YFCU-RELATED"/>
    <property type="match status" value="1"/>
</dbReference>
<dbReference type="InterPro" id="IPR025885">
    <property type="entry name" value="PapC_N"/>
</dbReference>
<evidence type="ECO:0000313" key="11">
    <source>
        <dbReference type="EMBL" id="MCL1029822.1"/>
    </source>
</evidence>
<evidence type="ECO:0000256" key="2">
    <source>
        <dbReference type="ARBA" id="ARBA00008064"/>
    </source>
</evidence>
<evidence type="ECO:0000256" key="1">
    <source>
        <dbReference type="ARBA" id="ARBA00004571"/>
    </source>
</evidence>
<comment type="subcellular location">
    <subcellularLocation>
        <location evidence="1">Cell outer membrane</location>
        <topology evidence="1">Multi-pass membrane protein</topology>
    </subcellularLocation>
</comment>
<dbReference type="InterPro" id="IPR025949">
    <property type="entry name" value="PapC-like_C"/>
</dbReference>
<dbReference type="PANTHER" id="PTHR30451">
    <property type="entry name" value="OUTER MEMBRANE USHER PROTEIN"/>
    <property type="match status" value="1"/>
</dbReference>
<keyword evidence="7" id="KW-0472">Membrane</keyword>
<evidence type="ECO:0000259" key="9">
    <source>
        <dbReference type="Pfam" id="PF13953"/>
    </source>
</evidence>
<name>A0ABT0KD51_9GAMM</name>
<dbReference type="Gene3D" id="2.60.40.2070">
    <property type="match status" value="1"/>
</dbReference>
<keyword evidence="6" id="KW-0732">Signal</keyword>
<dbReference type="Gene3D" id="2.60.40.3110">
    <property type="match status" value="1"/>
</dbReference>
<protein>
    <submittedName>
        <fullName evidence="11">Fimbria/pilus outer membrane usher protein</fullName>
    </submittedName>
</protein>
<dbReference type="Gene3D" id="2.60.40.2610">
    <property type="entry name" value="Outer membrane usher protein FimD, plug domain"/>
    <property type="match status" value="1"/>
</dbReference>
<dbReference type="Pfam" id="PF00577">
    <property type="entry name" value="Usher"/>
    <property type="match status" value="1"/>
</dbReference>
<feature type="domain" description="PapC-like C-terminal" evidence="9">
    <location>
        <begin position="753"/>
        <end position="809"/>
    </location>
</feature>
<evidence type="ECO:0000256" key="4">
    <source>
        <dbReference type="ARBA" id="ARBA00022452"/>
    </source>
</evidence>
<organism evidence="11 12">
    <name type="scientific">Serratia silvae</name>
    <dbReference type="NCBI Taxonomy" id="2824122"/>
    <lineage>
        <taxon>Bacteria</taxon>
        <taxon>Pseudomonadati</taxon>
        <taxon>Pseudomonadota</taxon>
        <taxon>Gammaproteobacteria</taxon>
        <taxon>Enterobacterales</taxon>
        <taxon>Yersiniaceae</taxon>
        <taxon>Serratia</taxon>
    </lineage>
</organism>
<proteinExistence type="inferred from homology"/>
<evidence type="ECO:0000256" key="5">
    <source>
        <dbReference type="ARBA" id="ARBA00022692"/>
    </source>
</evidence>
<keyword evidence="5" id="KW-0812">Transmembrane</keyword>
<dbReference type="Proteomes" id="UP001165275">
    <property type="component" value="Unassembled WGS sequence"/>
</dbReference>
<dbReference type="Pfam" id="PF13954">
    <property type="entry name" value="PapC_N"/>
    <property type="match status" value="1"/>
</dbReference>
<reference evidence="11" key="1">
    <citation type="submission" date="2021-04" db="EMBL/GenBank/DDBJ databases">
        <title>Genome sequence of Serratia sp. arafor3.</title>
        <authorList>
            <person name="Besaury L."/>
        </authorList>
    </citation>
    <scope>NUCLEOTIDE SEQUENCE</scope>
    <source>
        <strain evidence="11">Arafor3</strain>
    </source>
</reference>
<evidence type="ECO:0000259" key="10">
    <source>
        <dbReference type="Pfam" id="PF13954"/>
    </source>
</evidence>
<dbReference type="InterPro" id="IPR037224">
    <property type="entry name" value="PapC_N_sf"/>
</dbReference>
<dbReference type="Pfam" id="PF13953">
    <property type="entry name" value="PapC_C"/>
    <property type="match status" value="1"/>
</dbReference>
<dbReference type="Gene3D" id="3.10.20.410">
    <property type="match status" value="1"/>
</dbReference>
<evidence type="ECO:0000313" key="12">
    <source>
        <dbReference type="Proteomes" id="UP001165275"/>
    </source>
</evidence>
<sequence length="827" mass="90180">MNGINKITMAIFISLLGFSKLSQAIEFNLDVLDAEDRNNVDLSRFSRLGYVMPGNYIMAVYLNEQNIADREQTIPFYADTNVANTTKLCFPAALVNRLGLTEEAASKVIFWHQKECADFSALPGLTLKGDIASGTLYVSAPQVFLEYSDPNWLPSSRWDNGIPGILLDYSLNAATSKSHQGESSRNASLSGTAGVNIGSWRLRGDYQGNYEFSSATRQAQRRFDWSRWYAYRALPRLNATLTLGENYFYSDIFDSFRFTGVGLASDERMLPPNLRGYAPEVRGIAKTNATVTVSQQGRVIYETTVASGPFRIRDLNRAVSGRLDVLVNEQDGTQQTFAVDTANVPYLTRPGTVRYKTAVGRPSTYQHHIDGPLFASGEFSWGVANNWSLYGGAVGANDYQAVSVGLGRNLFMLGALSADVTQSTARLPGQEGTKKGKSYRLSYSKRFDEFDSEVTFAGYRFSERDFMSMGQYLDSRFGGNAIAHSKEMYTITANKSFTAARLSLYTTYTHQSYWDRQPEDSYSLSVSRYFDFMGHKDLSLNVSASRSQYQQRYNDAVFVSLSVPLGSGQNLGYSGQSSNNRLSQALSYSNNVDINNNYRIAAGVNNLGGQQTASQVNGFYTHRGDNSEISLNAAYVQNGTTSAGFSMQGGLTATAKGAALHPAGTNGGTRLMLSTEGIAGVPIEGDAVRSNRFGIAVLANVNSYYRTDTRVDINQLADDVEVSKGVVESTLTEGAIGYRRFSLLKGEKALAVIVMPDGKHPPFGASVVNPQGRELAIISDGGLAYLSGITAGESLSVKWNGAKGCQVSLPNPLLVPGNLLLPCHTIK</sequence>
<keyword evidence="4" id="KW-1134">Transmembrane beta strand</keyword>
<keyword evidence="3" id="KW-0813">Transport</keyword>
<dbReference type="RefSeq" id="WP_248946030.1">
    <property type="nucleotide sequence ID" value="NZ_CBCSGY010000093.1"/>
</dbReference>
<evidence type="ECO:0000256" key="6">
    <source>
        <dbReference type="ARBA" id="ARBA00022729"/>
    </source>
</evidence>
<evidence type="ECO:0000256" key="7">
    <source>
        <dbReference type="ARBA" id="ARBA00023136"/>
    </source>
</evidence>
<dbReference type="InterPro" id="IPR000015">
    <property type="entry name" value="Fimb_usher"/>
</dbReference>
<keyword evidence="8" id="KW-0998">Cell outer membrane</keyword>
<evidence type="ECO:0000256" key="8">
    <source>
        <dbReference type="ARBA" id="ARBA00023237"/>
    </source>
</evidence>
<evidence type="ECO:0000256" key="3">
    <source>
        <dbReference type="ARBA" id="ARBA00022448"/>
    </source>
</evidence>